<dbReference type="HOGENOM" id="CLU_034189_1_0_2"/>
<dbReference type="GeneID" id="8384466"/>
<sequence>MDIYRRRALALLGSASITAVAGCSGIAAPGQSFEDRTGLTADDGGTGDNFGHEVAVSADGSTVLVGASRADTPDGTETGAAYVFERTDGSWTQNGKLVPETIEEKSMFGFGVALSADGRTAVVGCAFDERRETRPSGAVYVFERVDGEWIQRARLIEDMAADPADRSAAYTDALGESVAVSADGETVLAGAPFHAVSGSSGAPPVSGGSDFENLVASVWNPIGPAPGAAFVFERSDGEWHQTAKFATGEWQGQSHVGSAVALTADGSKAFVASQGRSSVSVFERVDGSWTEASALPIDDDVFLRRDGVIGISTDGTTAVTGDYGGPAAVFEWADCEWTRSATLEASPTEDPWSNANVALSGDGDTALIVRESGERKNAVEAFTRSGSSWSRKTVLTTGDDRPEMGFGASLALSGDATTAVVGAAGAAFVFE</sequence>
<evidence type="ECO:0000256" key="1">
    <source>
        <dbReference type="ARBA" id="ARBA00022729"/>
    </source>
</evidence>
<dbReference type="PANTHER" id="PTHR36220">
    <property type="entry name" value="UNNAMED PRODUCT"/>
    <property type="match status" value="1"/>
</dbReference>
<dbReference type="Gene3D" id="2.130.10.130">
    <property type="entry name" value="Integrin alpha, N-terminal"/>
    <property type="match status" value="1"/>
</dbReference>
<dbReference type="InterPro" id="IPR015943">
    <property type="entry name" value="WD40/YVTN_repeat-like_dom_sf"/>
</dbReference>
<protein>
    <submittedName>
        <fullName evidence="2">Quinoprotein (ISS) K06485 integrin alpha 6</fullName>
    </submittedName>
</protein>
<keyword evidence="1" id="KW-0732">Signal</keyword>
<dbReference type="PROSITE" id="PS51257">
    <property type="entry name" value="PROKAR_LIPOPROTEIN"/>
    <property type="match status" value="1"/>
</dbReference>
<name>C7NUI2_HALUD</name>
<gene>
    <name evidence="2" type="ordered locus">Huta_2172</name>
</gene>
<accession>C7NUI2</accession>
<dbReference type="AlphaFoldDB" id="C7NUI2"/>
<dbReference type="GO" id="GO:0007229">
    <property type="term" value="P:integrin-mediated signaling pathway"/>
    <property type="evidence" value="ECO:0007669"/>
    <property type="project" value="UniProtKB-KW"/>
</dbReference>
<dbReference type="InterPro" id="IPR028994">
    <property type="entry name" value="Integrin_alpha_N"/>
</dbReference>
<dbReference type="RefSeq" id="WP_015789910.1">
    <property type="nucleotide sequence ID" value="NC_013158.1"/>
</dbReference>
<dbReference type="EMBL" id="CP001687">
    <property type="protein sequence ID" value="ACV12339.1"/>
    <property type="molecule type" value="Genomic_DNA"/>
</dbReference>
<dbReference type="Pfam" id="PF14312">
    <property type="entry name" value="FG-GAP_2"/>
    <property type="match status" value="2"/>
</dbReference>
<dbReference type="PANTHER" id="PTHR36220:SF1">
    <property type="entry name" value="GAMMA TUBULIN COMPLEX COMPONENT C-TERMINAL DOMAIN-CONTAINING PROTEIN"/>
    <property type="match status" value="1"/>
</dbReference>
<reference evidence="2 3" key="1">
    <citation type="journal article" date="2009" name="Stand. Genomic Sci.">
        <title>Complete genome sequence of Halorhabdus utahensis type strain (AX-2).</title>
        <authorList>
            <person name="Anderson I."/>
            <person name="Tindall B.J."/>
            <person name="Pomrenke H."/>
            <person name="Goker M."/>
            <person name="Lapidus A."/>
            <person name="Nolan M."/>
            <person name="Copeland A."/>
            <person name="Glavina Del Rio T."/>
            <person name="Chen F."/>
            <person name="Tice H."/>
            <person name="Cheng J.F."/>
            <person name="Lucas S."/>
            <person name="Chertkov O."/>
            <person name="Bruce D."/>
            <person name="Brettin T."/>
            <person name="Detter J.C."/>
            <person name="Han C."/>
            <person name="Goodwin L."/>
            <person name="Land M."/>
            <person name="Hauser L."/>
            <person name="Chang Y.J."/>
            <person name="Jeffries C.D."/>
            <person name="Pitluck S."/>
            <person name="Pati A."/>
            <person name="Mavromatis K."/>
            <person name="Ivanova N."/>
            <person name="Ovchinnikova G."/>
            <person name="Chen A."/>
            <person name="Palaniappan K."/>
            <person name="Chain P."/>
            <person name="Rohde M."/>
            <person name="Bristow J."/>
            <person name="Eisen J.A."/>
            <person name="Markowitz V."/>
            <person name="Hugenholtz P."/>
            <person name="Kyrpides N.C."/>
            <person name="Klenk H.P."/>
        </authorList>
    </citation>
    <scope>NUCLEOTIDE SEQUENCE [LARGE SCALE GENOMIC DNA]</scope>
    <source>
        <strain evidence="3">DSM 12940 / JCM 11049 / AX-2</strain>
    </source>
</reference>
<dbReference type="OrthoDB" id="242361at2157"/>
<dbReference type="InterPro" id="IPR013517">
    <property type="entry name" value="FG-GAP"/>
</dbReference>
<dbReference type="Gene3D" id="2.130.10.10">
    <property type="entry name" value="YVTN repeat-like/Quinoprotein amine dehydrogenase"/>
    <property type="match status" value="1"/>
</dbReference>
<organism evidence="2 3">
    <name type="scientific">Halorhabdus utahensis (strain DSM 12940 / JCM 11049 / AX-2)</name>
    <dbReference type="NCBI Taxonomy" id="519442"/>
    <lineage>
        <taxon>Archaea</taxon>
        <taxon>Methanobacteriati</taxon>
        <taxon>Methanobacteriota</taxon>
        <taxon>Stenosarchaea group</taxon>
        <taxon>Halobacteria</taxon>
        <taxon>Halobacteriales</taxon>
        <taxon>Haloarculaceae</taxon>
        <taxon>Halorhabdus</taxon>
    </lineage>
</organism>
<dbReference type="eggNOG" id="arCOG02562">
    <property type="taxonomic scope" value="Archaea"/>
</dbReference>
<dbReference type="SUPFAM" id="SSF82171">
    <property type="entry name" value="DPP6 N-terminal domain-like"/>
    <property type="match status" value="1"/>
</dbReference>
<proteinExistence type="predicted"/>
<dbReference type="STRING" id="519442.Huta_2172"/>
<dbReference type="Proteomes" id="UP000002071">
    <property type="component" value="Chromosome"/>
</dbReference>
<evidence type="ECO:0000313" key="2">
    <source>
        <dbReference type="EMBL" id="ACV12339.1"/>
    </source>
</evidence>
<evidence type="ECO:0000313" key="3">
    <source>
        <dbReference type="Proteomes" id="UP000002071"/>
    </source>
</evidence>
<keyword evidence="3" id="KW-1185">Reference proteome</keyword>
<keyword evidence="2" id="KW-0401">Integrin</keyword>
<dbReference type="KEGG" id="hut:Huta_2172"/>